<dbReference type="EMBL" id="JBHSJB010000009">
    <property type="protein sequence ID" value="MFC5054226.1"/>
    <property type="molecule type" value="Genomic_DNA"/>
</dbReference>
<comment type="caution">
    <text evidence="1">The sequence shown here is derived from an EMBL/GenBank/DDBJ whole genome shotgun (WGS) entry which is preliminary data.</text>
</comment>
<protein>
    <submittedName>
        <fullName evidence="1">Uncharacterized protein</fullName>
    </submittedName>
</protein>
<keyword evidence="2" id="KW-1185">Reference proteome</keyword>
<organism evidence="1 2">
    <name type="scientific">Saccharothrix xinjiangensis</name>
    <dbReference type="NCBI Taxonomy" id="204798"/>
    <lineage>
        <taxon>Bacteria</taxon>
        <taxon>Bacillati</taxon>
        <taxon>Actinomycetota</taxon>
        <taxon>Actinomycetes</taxon>
        <taxon>Pseudonocardiales</taxon>
        <taxon>Pseudonocardiaceae</taxon>
        <taxon>Saccharothrix</taxon>
    </lineage>
</organism>
<evidence type="ECO:0000313" key="2">
    <source>
        <dbReference type="Proteomes" id="UP001595833"/>
    </source>
</evidence>
<sequence>MSAQPVGVPALWRFHCLTGSYRQVAVGLFGLPPAVVAHDWYLLLLATDGGTGAYLFTRTGDGSRVLCHEWSGQGFGDLPAAVVREVWETGATDRAEEVLRSRCALVASGPSLAPISPRGAFGRPFDDLRGRWAHALVLAR</sequence>
<gene>
    <name evidence="1" type="ORF">ACFPFM_10700</name>
</gene>
<accession>A0ABV9XVB2</accession>
<dbReference type="Proteomes" id="UP001595833">
    <property type="component" value="Unassembled WGS sequence"/>
</dbReference>
<dbReference type="RefSeq" id="WP_344042696.1">
    <property type="nucleotide sequence ID" value="NZ_BAAAKE010000036.1"/>
</dbReference>
<evidence type="ECO:0000313" key="1">
    <source>
        <dbReference type="EMBL" id="MFC5054226.1"/>
    </source>
</evidence>
<proteinExistence type="predicted"/>
<name>A0ABV9XVB2_9PSEU</name>
<reference evidence="2" key="1">
    <citation type="journal article" date="2019" name="Int. J. Syst. Evol. Microbiol.">
        <title>The Global Catalogue of Microorganisms (GCM) 10K type strain sequencing project: providing services to taxonomists for standard genome sequencing and annotation.</title>
        <authorList>
            <consortium name="The Broad Institute Genomics Platform"/>
            <consortium name="The Broad Institute Genome Sequencing Center for Infectious Disease"/>
            <person name="Wu L."/>
            <person name="Ma J."/>
        </authorList>
    </citation>
    <scope>NUCLEOTIDE SEQUENCE [LARGE SCALE GENOMIC DNA]</scope>
    <source>
        <strain evidence="2">KCTC 12848</strain>
    </source>
</reference>